<dbReference type="RefSeq" id="WP_169625463.1">
    <property type="nucleotide sequence ID" value="NZ_JABBNT010000003.1"/>
</dbReference>
<name>A0A7Y0E0Q4_9PROT</name>
<feature type="binding site" evidence="15">
    <location>
        <position position="131"/>
    </location>
    <ligand>
        <name>substrate</name>
    </ligand>
</feature>
<evidence type="ECO:0000256" key="9">
    <source>
        <dbReference type="ARBA" id="ARBA00022764"/>
    </source>
</evidence>
<dbReference type="Pfam" id="PF13365">
    <property type="entry name" value="Trypsin_2"/>
    <property type="match status" value="1"/>
</dbReference>
<evidence type="ECO:0000256" key="7">
    <source>
        <dbReference type="ARBA" id="ARBA00022729"/>
    </source>
</evidence>
<evidence type="ECO:0000256" key="13">
    <source>
        <dbReference type="ARBA" id="ARBA00032850"/>
    </source>
</evidence>
<keyword evidence="8" id="KW-0677">Repeat</keyword>
<dbReference type="NCBIfam" id="TIGR02037">
    <property type="entry name" value="degP_htrA_DO"/>
    <property type="match status" value="1"/>
</dbReference>
<feature type="active site" description="Charge relay system" evidence="14">
    <location>
        <position position="161"/>
    </location>
</feature>
<gene>
    <name evidence="17" type="ORF">HH303_11415</name>
</gene>
<sequence length="504" mass="53347">MSYLKTRILQSREATSRRGPAPVLALPKAEAHSAFRLLTAATLMVAAAIAFAQPSFARGTPESFADLAEKLLPAVVNVSSEQEVKRSGPFPEEFMEKFGRGRDDEPPRHAQSLGSGFIVDGTKGIVITNNHVIEDSQEIKVILQDDTEYTATLVGTDPSTDVAVLKIDTDGKTLPEVPWGDSDKSRVGDWVMAIGNPLGLGGTVTAGIISARGRNIQSGPYDDYIQTDASINRGNSGGPLFNMDGEVVGINTAIFSQTGGSIGIGFSIPSNQAANVADQILKYGSTRRGWLGVSIQEVTDDIADSLGLAKAEGALISTVHEGGPAQTAGFEAGDIILSFGGKPVHDTRELLRLVANASVDEAVEVEVWRDGKTITLNPTLGQREKIDLAALSGEGTIEQGKGSVSRLDSLGVEISPLSEALIQEYNLNANEGGVVITDIAKDSDAADKDLRPGDMVLEVNQNPVSTPADVEKEVTTAMDAGRSSVLLKVLRGDRKIFVAVRFAR</sequence>
<feature type="binding site" evidence="15">
    <location>
        <position position="81"/>
    </location>
    <ligand>
        <name>substrate</name>
    </ligand>
</feature>
<dbReference type="Gene3D" id="2.40.10.120">
    <property type="match status" value="1"/>
</dbReference>
<dbReference type="SUPFAM" id="SSF50494">
    <property type="entry name" value="Trypsin-like serine proteases"/>
    <property type="match status" value="1"/>
</dbReference>
<keyword evidence="18" id="KW-1185">Reference proteome</keyword>
<dbReference type="EC" id="3.4.21.107" evidence="4"/>
<evidence type="ECO:0000256" key="8">
    <source>
        <dbReference type="ARBA" id="ARBA00022737"/>
    </source>
</evidence>
<dbReference type="GO" id="GO:0004252">
    <property type="term" value="F:serine-type endopeptidase activity"/>
    <property type="evidence" value="ECO:0007669"/>
    <property type="project" value="InterPro"/>
</dbReference>
<dbReference type="Proteomes" id="UP000539372">
    <property type="component" value="Unassembled WGS sequence"/>
</dbReference>
<feature type="active site" description="Charge relay system" evidence="14">
    <location>
        <position position="131"/>
    </location>
</feature>
<evidence type="ECO:0000256" key="11">
    <source>
        <dbReference type="ARBA" id="ARBA00022825"/>
    </source>
</evidence>
<keyword evidence="7" id="KW-0732">Signal</keyword>
<feature type="active site" description="Charge relay system" evidence="14">
    <location>
        <position position="236"/>
    </location>
</feature>
<dbReference type="GO" id="GO:0006508">
    <property type="term" value="P:proteolysis"/>
    <property type="evidence" value="ECO:0007669"/>
    <property type="project" value="UniProtKB-KW"/>
</dbReference>
<keyword evidence="12" id="KW-0346">Stress response</keyword>
<dbReference type="AlphaFoldDB" id="A0A7Y0E0Q4"/>
<evidence type="ECO:0000256" key="3">
    <source>
        <dbReference type="ARBA" id="ARBA00010541"/>
    </source>
</evidence>
<dbReference type="InterPro" id="IPR001940">
    <property type="entry name" value="Peptidase_S1C"/>
</dbReference>
<comment type="catalytic activity">
    <reaction evidence="1">
        <text>Acts on substrates that are at least partially unfolded. The cleavage site P1 residue is normally between a pair of hydrophobic residues, such as Val-|-Val.</text>
        <dbReference type="EC" id="3.4.21.107"/>
    </reaction>
</comment>
<dbReference type="PANTHER" id="PTHR22939">
    <property type="entry name" value="SERINE PROTEASE FAMILY S1C HTRA-RELATED"/>
    <property type="match status" value="1"/>
</dbReference>
<accession>A0A7Y0E0Q4</accession>
<keyword evidence="10" id="KW-0378">Hydrolase</keyword>
<comment type="similarity">
    <text evidence="3">Belongs to the peptidase S1C family.</text>
</comment>
<comment type="caution">
    <text evidence="17">The sequence shown here is derived from an EMBL/GenBank/DDBJ whole genome shotgun (WGS) entry which is preliminary data.</text>
</comment>
<evidence type="ECO:0000256" key="4">
    <source>
        <dbReference type="ARBA" id="ARBA00013035"/>
    </source>
</evidence>
<keyword evidence="9" id="KW-0574">Periplasm</keyword>
<dbReference type="PROSITE" id="PS50106">
    <property type="entry name" value="PDZ"/>
    <property type="match status" value="2"/>
</dbReference>
<comment type="subcellular location">
    <subcellularLocation>
        <location evidence="2">Periplasm</location>
    </subcellularLocation>
</comment>
<protein>
    <recommendedName>
        <fullName evidence="5">Probable periplasmic serine endoprotease DegP-like</fullName>
        <ecNumber evidence="4">3.4.21.107</ecNumber>
    </recommendedName>
    <alternativeName>
        <fullName evidence="13">Protease Do</fullName>
    </alternativeName>
</protein>
<dbReference type="Pfam" id="PF13180">
    <property type="entry name" value="PDZ_2"/>
    <property type="match status" value="2"/>
</dbReference>
<dbReference type="Gene3D" id="2.30.42.10">
    <property type="match status" value="2"/>
</dbReference>
<feature type="domain" description="PDZ" evidence="16">
    <location>
        <begin position="396"/>
        <end position="493"/>
    </location>
</feature>
<evidence type="ECO:0000256" key="5">
    <source>
        <dbReference type="ARBA" id="ARBA00013958"/>
    </source>
</evidence>
<dbReference type="SUPFAM" id="SSF50156">
    <property type="entry name" value="PDZ domain-like"/>
    <property type="match status" value="2"/>
</dbReference>
<dbReference type="SMART" id="SM00228">
    <property type="entry name" value="PDZ"/>
    <property type="match status" value="2"/>
</dbReference>
<evidence type="ECO:0000256" key="2">
    <source>
        <dbReference type="ARBA" id="ARBA00004418"/>
    </source>
</evidence>
<organism evidence="17 18">
    <name type="scientific">Pacificispira spongiicola</name>
    <dbReference type="NCBI Taxonomy" id="2729598"/>
    <lineage>
        <taxon>Bacteria</taxon>
        <taxon>Pseudomonadati</taxon>
        <taxon>Pseudomonadota</taxon>
        <taxon>Alphaproteobacteria</taxon>
        <taxon>Rhodospirillales</taxon>
        <taxon>Rhodospirillaceae</taxon>
        <taxon>Pacificispira</taxon>
    </lineage>
</organism>
<dbReference type="PANTHER" id="PTHR22939:SF130">
    <property type="entry name" value="PERIPLASMIC SERINE ENDOPROTEASE DEGP-LIKE-RELATED"/>
    <property type="match status" value="1"/>
</dbReference>
<dbReference type="InterPro" id="IPR001478">
    <property type="entry name" value="PDZ"/>
</dbReference>
<reference evidence="17 18" key="1">
    <citation type="submission" date="2020-04" db="EMBL/GenBank/DDBJ databases">
        <title>Rhodospirillaceae bacterium KN72 isolated from deep sea.</title>
        <authorList>
            <person name="Zhang D.-C."/>
        </authorList>
    </citation>
    <scope>NUCLEOTIDE SEQUENCE [LARGE SCALE GENOMIC DNA]</scope>
    <source>
        <strain evidence="17 18">KN72</strain>
    </source>
</reference>
<evidence type="ECO:0000256" key="12">
    <source>
        <dbReference type="ARBA" id="ARBA00023016"/>
    </source>
</evidence>
<keyword evidence="11" id="KW-0720">Serine protease</keyword>
<evidence type="ECO:0000256" key="6">
    <source>
        <dbReference type="ARBA" id="ARBA00022670"/>
    </source>
</evidence>
<evidence type="ECO:0000256" key="10">
    <source>
        <dbReference type="ARBA" id="ARBA00022801"/>
    </source>
</evidence>
<evidence type="ECO:0000256" key="14">
    <source>
        <dbReference type="PIRSR" id="PIRSR611782-1"/>
    </source>
</evidence>
<dbReference type="InterPro" id="IPR009003">
    <property type="entry name" value="Peptidase_S1_PA"/>
</dbReference>
<dbReference type="CDD" id="cd10839">
    <property type="entry name" value="cpPDZ1_DegP-like"/>
    <property type="match status" value="1"/>
</dbReference>
<evidence type="ECO:0000313" key="18">
    <source>
        <dbReference type="Proteomes" id="UP000539372"/>
    </source>
</evidence>
<proteinExistence type="inferred from homology"/>
<dbReference type="InterPro" id="IPR036034">
    <property type="entry name" value="PDZ_sf"/>
</dbReference>
<evidence type="ECO:0000256" key="15">
    <source>
        <dbReference type="PIRSR" id="PIRSR611782-2"/>
    </source>
</evidence>
<feature type="domain" description="PDZ" evidence="16">
    <location>
        <begin position="280"/>
        <end position="365"/>
    </location>
</feature>
<feature type="binding site" evidence="15">
    <location>
        <begin position="234"/>
        <end position="236"/>
    </location>
    <ligand>
        <name>substrate</name>
    </ligand>
</feature>
<evidence type="ECO:0000313" key="17">
    <source>
        <dbReference type="EMBL" id="NMM45090.1"/>
    </source>
</evidence>
<feature type="binding site" evidence="15">
    <location>
        <position position="161"/>
    </location>
    <ligand>
        <name>substrate</name>
    </ligand>
</feature>
<dbReference type="EMBL" id="JABBNT010000003">
    <property type="protein sequence ID" value="NMM45090.1"/>
    <property type="molecule type" value="Genomic_DNA"/>
</dbReference>
<evidence type="ECO:0000256" key="1">
    <source>
        <dbReference type="ARBA" id="ARBA00001772"/>
    </source>
</evidence>
<evidence type="ECO:0000259" key="16">
    <source>
        <dbReference type="PROSITE" id="PS50106"/>
    </source>
</evidence>
<dbReference type="PRINTS" id="PR00834">
    <property type="entry name" value="PROTEASES2C"/>
</dbReference>
<keyword evidence="6 17" id="KW-0645">Protease</keyword>
<dbReference type="InterPro" id="IPR011782">
    <property type="entry name" value="Pept_S1C_Do"/>
</dbReference>